<dbReference type="OrthoDB" id="3826968at2"/>
<accession>E4TVU7</accession>
<dbReference type="eggNOG" id="COG4122">
    <property type="taxonomic scope" value="Bacteria"/>
</dbReference>
<protein>
    <recommendedName>
        <fullName evidence="3">Macrocin-O-methyltransferase</fullName>
    </recommendedName>
</protein>
<gene>
    <name evidence="1" type="ordered locus">Ftrac_2215</name>
</gene>
<reference evidence="1 2" key="1">
    <citation type="journal article" date="2011" name="Stand. Genomic Sci.">
        <title>Complete genome sequence of Marivirga tractuosa type strain (H-43).</title>
        <authorList>
            <person name="Pagani I."/>
            <person name="Chertkov O."/>
            <person name="Lapidus A."/>
            <person name="Lucas S."/>
            <person name="Del Rio T.G."/>
            <person name="Tice H."/>
            <person name="Copeland A."/>
            <person name="Cheng J.F."/>
            <person name="Nolan M."/>
            <person name="Saunders E."/>
            <person name="Pitluck S."/>
            <person name="Held B."/>
            <person name="Goodwin L."/>
            <person name="Liolios K."/>
            <person name="Ovchinikova G."/>
            <person name="Ivanova N."/>
            <person name="Mavromatis K."/>
            <person name="Pati A."/>
            <person name="Chen A."/>
            <person name="Palaniappan K."/>
            <person name="Land M."/>
            <person name="Hauser L."/>
            <person name="Jeffries C.D."/>
            <person name="Detter J.C."/>
            <person name="Han C."/>
            <person name="Tapia R."/>
            <person name="Ngatchou-Djao O.D."/>
            <person name="Rohde M."/>
            <person name="Goker M."/>
            <person name="Spring S."/>
            <person name="Sikorski J."/>
            <person name="Woyke T."/>
            <person name="Bristow J."/>
            <person name="Eisen J.A."/>
            <person name="Markowitz V."/>
            <person name="Hugenholtz P."/>
            <person name="Klenk H.P."/>
            <person name="Kyrpides N.C."/>
        </authorList>
    </citation>
    <scope>NUCLEOTIDE SEQUENCE [LARGE SCALE GENOMIC DNA]</scope>
    <source>
        <strain evidence="2">ATCC 23168 / DSM 4126 / NBRC 15989 / NCIMB 1408 / VKM B-1430 / H-43</strain>
    </source>
</reference>
<dbReference type="Gene3D" id="3.40.50.150">
    <property type="entry name" value="Vaccinia Virus protein VP39"/>
    <property type="match status" value="1"/>
</dbReference>
<dbReference type="PANTHER" id="PTHR40036:SF1">
    <property type="entry name" value="MACROCIN O-METHYLTRANSFERASE"/>
    <property type="match status" value="1"/>
</dbReference>
<dbReference type="KEGG" id="mtt:Ftrac_2215"/>
<evidence type="ECO:0008006" key="3">
    <source>
        <dbReference type="Google" id="ProtNLM"/>
    </source>
</evidence>
<dbReference type="InterPro" id="IPR008884">
    <property type="entry name" value="TylF_MeTrfase"/>
</dbReference>
<dbReference type="EMBL" id="CP002349">
    <property type="protein sequence ID" value="ADR22195.1"/>
    <property type="molecule type" value="Genomic_DNA"/>
</dbReference>
<dbReference type="HOGENOM" id="CLU_062821_0_1_10"/>
<dbReference type="STRING" id="643867.Ftrac_2215"/>
<dbReference type="PANTHER" id="PTHR40036">
    <property type="entry name" value="MACROCIN O-METHYLTRANSFERASE"/>
    <property type="match status" value="1"/>
</dbReference>
<organism evidence="1 2">
    <name type="scientific">Marivirga tractuosa (strain ATCC 23168 / DSM 4126 / NBRC 15989 / NCIMB 1408 / VKM B-1430 / H-43)</name>
    <name type="common">Microscilla tractuosa</name>
    <name type="synonym">Flexibacter tractuosus</name>
    <dbReference type="NCBI Taxonomy" id="643867"/>
    <lineage>
        <taxon>Bacteria</taxon>
        <taxon>Pseudomonadati</taxon>
        <taxon>Bacteroidota</taxon>
        <taxon>Cytophagia</taxon>
        <taxon>Cytophagales</taxon>
        <taxon>Marivirgaceae</taxon>
        <taxon>Marivirga</taxon>
    </lineage>
</organism>
<evidence type="ECO:0000313" key="1">
    <source>
        <dbReference type="EMBL" id="ADR22195.1"/>
    </source>
</evidence>
<dbReference type="SUPFAM" id="SSF53335">
    <property type="entry name" value="S-adenosyl-L-methionine-dependent methyltransferases"/>
    <property type="match status" value="1"/>
</dbReference>
<dbReference type="InterPro" id="IPR029063">
    <property type="entry name" value="SAM-dependent_MTases_sf"/>
</dbReference>
<dbReference type="Proteomes" id="UP000008720">
    <property type="component" value="Chromosome"/>
</dbReference>
<name>E4TVU7_MARTH</name>
<proteinExistence type="predicted"/>
<sequence>MSQSLRNKINSLLLIINIQLIRVKPIEKIADKLFNKYRQYTMVPLITFKDNLTLIEDHVHKKDGIVVECGVWRGGMAAAIGEILPNKKFFLFDSFEGLPEVQEIDGKAANEWQSNKESIRYRDNCKAEMYEAETAMKKARANFQLVKGWFNQTLPDFKFDDKIDLLRLDGDWYDSTMDCFVNLYPKVKKGGLIIIDDYFAWDGCSRATHDYLSQIKSESRIQMSKNGVCYIIKKD</sequence>
<evidence type="ECO:0000313" key="2">
    <source>
        <dbReference type="Proteomes" id="UP000008720"/>
    </source>
</evidence>
<dbReference type="AlphaFoldDB" id="E4TVU7"/>
<keyword evidence="2" id="KW-1185">Reference proteome</keyword>
<dbReference type="Pfam" id="PF05711">
    <property type="entry name" value="TylF"/>
    <property type="match status" value="1"/>
</dbReference>
<dbReference type="RefSeq" id="WP_013454338.1">
    <property type="nucleotide sequence ID" value="NC_014759.1"/>
</dbReference>